<dbReference type="SUPFAM" id="SSF143120">
    <property type="entry name" value="YefM-like"/>
    <property type="match status" value="1"/>
</dbReference>
<reference evidence="2 3" key="1">
    <citation type="submission" date="2019-09" db="EMBL/GenBank/DDBJ databases">
        <authorList>
            <person name="Cremers G."/>
        </authorList>
    </citation>
    <scope>NUCLEOTIDE SEQUENCE [LARGE SCALE GENOMIC DNA]</scope>
    <source>
        <strain evidence="2">4A</strain>
    </source>
</reference>
<evidence type="ECO:0000313" key="2">
    <source>
        <dbReference type="EMBL" id="VVM06878.1"/>
    </source>
</evidence>
<dbReference type="Proteomes" id="UP000334923">
    <property type="component" value="Unassembled WGS sequence"/>
</dbReference>
<dbReference type="EMBL" id="CABFVA020000076">
    <property type="protein sequence ID" value="VVM06878.1"/>
    <property type="molecule type" value="Genomic_DNA"/>
</dbReference>
<accession>A0A5E6MCB5</accession>
<evidence type="ECO:0000313" key="3">
    <source>
        <dbReference type="Proteomes" id="UP000334923"/>
    </source>
</evidence>
<dbReference type="RefSeq" id="WP_369334544.1">
    <property type="nucleotide sequence ID" value="NZ_CABFVA020000076.1"/>
</dbReference>
<dbReference type="InterPro" id="IPR036165">
    <property type="entry name" value="YefM-like_sf"/>
</dbReference>
<protein>
    <submittedName>
        <fullName evidence="2">Uncharacterized protein</fullName>
    </submittedName>
</protein>
<sequence length="34" mass="3599">MITVGAFEAKTHLSTLLERVAAGKEVVIPSMADL</sequence>
<comment type="similarity">
    <text evidence="1">Belongs to the phD/YefM antitoxin family.</text>
</comment>
<organism evidence="2 3">
    <name type="scientific">Methylacidimicrobium tartarophylax</name>
    <dbReference type="NCBI Taxonomy" id="1041768"/>
    <lineage>
        <taxon>Bacteria</taxon>
        <taxon>Pseudomonadati</taxon>
        <taxon>Verrucomicrobiota</taxon>
        <taxon>Methylacidimicrobium</taxon>
    </lineage>
</organism>
<dbReference type="Gene3D" id="3.40.1620.10">
    <property type="entry name" value="YefM-like domain"/>
    <property type="match status" value="1"/>
</dbReference>
<dbReference type="AlphaFoldDB" id="A0A5E6MCB5"/>
<evidence type="ECO:0000256" key="1">
    <source>
        <dbReference type="ARBA" id="ARBA00009981"/>
    </source>
</evidence>
<keyword evidence="3" id="KW-1185">Reference proteome</keyword>
<name>A0A5E6MCB5_9BACT</name>
<proteinExistence type="inferred from homology"/>
<gene>
    <name evidence="2" type="ORF">MAMT_01444</name>
</gene>